<dbReference type="InterPro" id="IPR000537">
    <property type="entry name" value="UbiA_prenyltransferase"/>
</dbReference>
<keyword evidence="8 11" id="KW-0812">Transmembrane</keyword>
<feature type="transmembrane region" description="Helical" evidence="11">
    <location>
        <begin position="181"/>
        <end position="199"/>
    </location>
</feature>
<dbReference type="Pfam" id="PF01040">
    <property type="entry name" value="UbiA"/>
    <property type="match status" value="1"/>
</dbReference>
<keyword evidence="6 11" id="KW-0808">Transferase</keyword>
<feature type="transmembrane region" description="Helical" evidence="11">
    <location>
        <begin position="56"/>
        <end position="75"/>
    </location>
</feature>
<comment type="pathway">
    <text evidence="11">Cofactor biosynthesis; ubiquinone biosynthesis.</text>
</comment>
<feature type="transmembrane region" description="Helical" evidence="11">
    <location>
        <begin position="157"/>
        <end position="175"/>
    </location>
</feature>
<dbReference type="NCBIfam" id="TIGR01474">
    <property type="entry name" value="ubiA_proteo"/>
    <property type="match status" value="1"/>
</dbReference>
<evidence type="ECO:0000256" key="8">
    <source>
        <dbReference type="ARBA" id="ARBA00022692"/>
    </source>
</evidence>
<comment type="cofactor">
    <cofactor evidence="1 11">
        <name>Mg(2+)</name>
        <dbReference type="ChEBI" id="CHEBI:18420"/>
    </cofactor>
</comment>
<organism evidence="13 14">
    <name type="scientific">Candidatus Liberibacter europaeus</name>
    <dbReference type="NCBI Taxonomy" id="744859"/>
    <lineage>
        <taxon>Bacteria</taxon>
        <taxon>Pseudomonadati</taxon>
        <taxon>Pseudomonadota</taxon>
        <taxon>Alphaproteobacteria</taxon>
        <taxon>Hyphomicrobiales</taxon>
        <taxon>Rhizobiaceae</taxon>
        <taxon>Liberibacter</taxon>
    </lineage>
</organism>
<comment type="caution">
    <text evidence="13">The sequence shown here is derived from an EMBL/GenBank/DDBJ whole genome shotgun (WGS) entry which is preliminary data.</text>
</comment>
<dbReference type="HAMAP" id="MF_01635">
    <property type="entry name" value="UbiA"/>
    <property type="match status" value="1"/>
</dbReference>
<dbReference type="InterPro" id="IPR044878">
    <property type="entry name" value="UbiA_sf"/>
</dbReference>
<dbReference type="InterPro" id="IPR039653">
    <property type="entry name" value="Prenyltransferase"/>
</dbReference>
<feature type="transmembrane region" description="Helical" evidence="11">
    <location>
        <begin position="229"/>
        <end position="249"/>
    </location>
</feature>
<dbReference type="FunFam" id="1.20.120.1780:FF:000001">
    <property type="entry name" value="4-hydroxybenzoate octaprenyltransferase"/>
    <property type="match status" value="1"/>
</dbReference>
<proteinExistence type="inferred from homology"/>
<feature type="transmembrane region" description="Helical" evidence="11">
    <location>
        <begin position="288"/>
        <end position="306"/>
    </location>
</feature>
<dbReference type="UniPathway" id="UPA00232"/>
<dbReference type="Gene3D" id="1.20.120.1780">
    <property type="entry name" value="UbiA prenyltransferase"/>
    <property type="match status" value="1"/>
</dbReference>
<dbReference type="CDD" id="cd13959">
    <property type="entry name" value="PT_UbiA_COQ2"/>
    <property type="match status" value="1"/>
</dbReference>
<comment type="catalytic activity">
    <reaction evidence="11">
        <text>all-trans-octaprenyl diphosphate + 4-hydroxybenzoate = 4-hydroxy-3-(all-trans-octaprenyl)benzoate + diphosphate</text>
        <dbReference type="Rhea" id="RHEA:27782"/>
        <dbReference type="ChEBI" id="CHEBI:1617"/>
        <dbReference type="ChEBI" id="CHEBI:17879"/>
        <dbReference type="ChEBI" id="CHEBI:33019"/>
        <dbReference type="ChEBI" id="CHEBI:57711"/>
        <dbReference type="EC" id="2.5.1.39"/>
    </reaction>
</comment>
<dbReference type="GO" id="GO:0006744">
    <property type="term" value="P:ubiquinone biosynthetic process"/>
    <property type="evidence" value="ECO:0007669"/>
    <property type="project" value="UniProtKB-UniRule"/>
</dbReference>
<evidence type="ECO:0000256" key="1">
    <source>
        <dbReference type="ARBA" id="ARBA00001946"/>
    </source>
</evidence>
<dbReference type="InterPro" id="IPR006370">
    <property type="entry name" value="HB_polyprenyltransferase-like"/>
</dbReference>
<evidence type="ECO:0000256" key="3">
    <source>
        <dbReference type="ARBA" id="ARBA00005985"/>
    </source>
</evidence>
<evidence type="ECO:0000256" key="10">
    <source>
        <dbReference type="ARBA" id="ARBA00023136"/>
    </source>
</evidence>
<dbReference type="GO" id="GO:0005886">
    <property type="term" value="C:plasma membrane"/>
    <property type="evidence" value="ECO:0007669"/>
    <property type="project" value="UniProtKB-SubCell"/>
</dbReference>
<sequence>MFSLCDYLRRRIVDSAIYPYVQLARWDRPTGWRLLAWPCLWSIVLAAHSFKRSGILSWSLVLWYIFLCIIGSIVMRGAGCTWNDLVDQNIDLQVYRTQSRPLPSGRCSRLQAYIFAFLQLLIGFIVLIKFNYFTIFLGCMLLAIVILYPFTKRLINYPQIVLGFCFSGGILVGWSALYGTISWVTILLYIGTICWVIGYDTIYAHQDKEDDELIGLGSTARFFGHNTKLWLFFLYGMFILLFMFVLYFVHVNICAWIGMLVVLYLLVWQIVVLDTSSPDKCFIAFKKNDTLGMLIFLGLIMSLLLIN</sequence>
<evidence type="ECO:0000256" key="4">
    <source>
        <dbReference type="ARBA" id="ARBA00022475"/>
    </source>
</evidence>
<keyword evidence="10 11" id="KW-0472">Membrane</keyword>
<comment type="similarity">
    <text evidence="3 11">Belongs to the UbiA prenyltransferase family.</text>
</comment>
<dbReference type="Gene3D" id="1.10.357.140">
    <property type="entry name" value="UbiA prenyltransferase"/>
    <property type="match status" value="1"/>
</dbReference>
<evidence type="ECO:0000256" key="12">
    <source>
        <dbReference type="NCBIfam" id="TIGR01474"/>
    </source>
</evidence>
<comment type="subcellular location">
    <subcellularLocation>
        <location evidence="11">Cell inner membrane</location>
        <topology evidence="11">Multi-pass membrane protein</topology>
    </subcellularLocation>
    <subcellularLocation>
        <location evidence="2">Membrane</location>
        <topology evidence="2">Multi-pass membrane protein</topology>
    </subcellularLocation>
</comment>
<keyword evidence="5 11" id="KW-0997">Cell inner membrane</keyword>
<evidence type="ECO:0000313" key="14">
    <source>
        <dbReference type="Proteomes" id="UP000240811"/>
    </source>
</evidence>
<keyword evidence="7 11" id="KW-0831">Ubiquinone biosynthesis</keyword>
<feature type="transmembrane region" description="Helical" evidence="11">
    <location>
        <begin position="255"/>
        <end position="276"/>
    </location>
</feature>
<dbReference type="GO" id="GO:0008412">
    <property type="term" value="F:4-hydroxybenzoate polyprenyltransferase activity"/>
    <property type="evidence" value="ECO:0007669"/>
    <property type="project" value="UniProtKB-UniRule"/>
</dbReference>
<evidence type="ECO:0000256" key="11">
    <source>
        <dbReference type="HAMAP-Rule" id="MF_01635"/>
    </source>
</evidence>
<dbReference type="EC" id="2.5.1.39" evidence="11 12"/>
<accession>A0A2T4VXB0</accession>
<evidence type="ECO:0000256" key="7">
    <source>
        <dbReference type="ARBA" id="ARBA00022688"/>
    </source>
</evidence>
<dbReference type="EMBL" id="PSQJ01000004">
    <property type="protein sequence ID" value="PTL86410.1"/>
    <property type="molecule type" value="Genomic_DNA"/>
</dbReference>
<comment type="function">
    <text evidence="11">Catalyzes the prenylation of para-hydroxybenzoate (PHB) with an all-trans polyprenyl group. Mediates the second step in the final reaction sequence of ubiquinone-8 (UQ-8) biosynthesis, which is the condensation of the polyisoprenoid side chain with PHB, generating the first membrane-bound Q intermediate 3-octaprenyl-4-hydroxybenzoate.</text>
</comment>
<keyword evidence="9 11" id="KW-1133">Transmembrane helix</keyword>
<evidence type="ECO:0000256" key="9">
    <source>
        <dbReference type="ARBA" id="ARBA00022989"/>
    </source>
</evidence>
<keyword evidence="4 11" id="KW-1003">Cell membrane</keyword>
<dbReference type="FunFam" id="1.10.357.140:FF:000008">
    <property type="entry name" value="4-hydroxybenzoate octaprenyltransferase"/>
    <property type="match status" value="1"/>
</dbReference>
<evidence type="ECO:0000256" key="6">
    <source>
        <dbReference type="ARBA" id="ARBA00022679"/>
    </source>
</evidence>
<dbReference type="InterPro" id="IPR030470">
    <property type="entry name" value="UbiA_prenylTrfase_CS"/>
</dbReference>
<dbReference type="PROSITE" id="PS00943">
    <property type="entry name" value="UBIA"/>
    <property type="match status" value="1"/>
</dbReference>
<reference evidence="14" key="1">
    <citation type="submission" date="2018-02" db="EMBL/GenBank/DDBJ databases">
        <title>Genome sequence of Candidatus Liberibacter europaeus.</title>
        <authorList>
            <person name="Frampton R.A."/>
            <person name="Thompson S.M."/>
            <person name="David C."/>
            <person name="Addison S.M."/>
            <person name="Smith G.R."/>
        </authorList>
    </citation>
    <scope>NUCLEOTIDE SEQUENCE [LARGE SCALE GENOMIC DNA]</scope>
</reference>
<feature type="transmembrane region" description="Helical" evidence="11">
    <location>
        <begin position="110"/>
        <end position="127"/>
    </location>
</feature>
<name>A0A2T4VXB0_9HYPH</name>
<dbReference type="PANTHER" id="PTHR11048">
    <property type="entry name" value="PRENYLTRANSFERASES"/>
    <property type="match status" value="1"/>
</dbReference>
<protein>
    <recommendedName>
        <fullName evidence="11 12">4-hydroxybenzoate octaprenyltransferase</fullName>
        <ecNumber evidence="11 12">2.5.1.39</ecNumber>
    </recommendedName>
    <alternativeName>
        <fullName evidence="11">4-HB polyprenyltransferase</fullName>
    </alternativeName>
</protein>
<keyword evidence="11" id="KW-0460">Magnesium</keyword>
<dbReference type="Proteomes" id="UP000240811">
    <property type="component" value="Unassembled WGS sequence"/>
</dbReference>
<feature type="transmembrane region" description="Helical" evidence="11">
    <location>
        <begin position="133"/>
        <end position="150"/>
    </location>
</feature>
<dbReference type="AlphaFoldDB" id="A0A2T4VXB0"/>
<evidence type="ECO:0000313" key="13">
    <source>
        <dbReference type="EMBL" id="PTL86410.1"/>
    </source>
</evidence>
<evidence type="ECO:0000256" key="2">
    <source>
        <dbReference type="ARBA" id="ARBA00004141"/>
    </source>
</evidence>
<evidence type="ECO:0000256" key="5">
    <source>
        <dbReference type="ARBA" id="ARBA00022519"/>
    </source>
</evidence>
<gene>
    <name evidence="11" type="primary">ubiA</name>
    <name evidence="13" type="ORF">C4617_04225</name>
</gene>
<dbReference type="PANTHER" id="PTHR11048:SF28">
    <property type="entry name" value="4-HYDROXYBENZOATE POLYPRENYLTRANSFERASE, MITOCHONDRIAL"/>
    <property type="match status" value="1"/>
</dbReference>